<comment type="caution">
    <text evidence="3">The sequence shown here is derived from an EMBL/GenBank/DDBJ whole genome shotgun (WGS) entry which is preliminary data.</text>
</comment>
<feature type="chain" id="PRO_5027723005" description="Bioflim formation protein" evidence="2">
    <location>
        <begin position="21"/>
        <end position="152"/>
    </location>
</feature>
<gene>
    <name evidence="3" type="ORF">ENM28_04645</name>
</gene>
<keyword evidence="1" id="KW-0472">Membrane</keyword>
<name>A0A7C5VJS2_9DEIN</name>
<evidence type="ECO:0000256" key="2">
    <source>
        <dbReference type="SAM" id="SignalP"/>
    </source>
</evidence>
<accession>A0A7C5VJS2</accession>
<keyword evidence="2" id="KW-0732">Signal</keyword>
<evidence type="ECO:0000313" key="3">
    <source>
        <dbReference type="EMBL" id="HHM67993.1"/>
    </source>
</evidence>
<feature type="transmembrane region" description="Helical" evidence="1">
    <location>
        <begin position="76"/>
        <end position="100"/>
    </location>
</feature>
<organism evidence="3">
    <name type="scientific">Thermus caliditerrae</name>
    <dbReference type="NCBI Taxonomy" id="1330700"/>
    <lineage>
        <taxon>Bacteria</taxon>
        <taxon>Thermotogati</taxon>
        <taxon>Deinococcota</taxon>
        <taxon>Deinococci</taxon>
        <taxon>Thermales</taxon>
        <taxon>Thermaceae</taxon>
        <taxon>Thermus</taxon>
    </lineage>
</organism>
<keyword evidence="1" id="KW-1133">Transmembrane helix</keyword>
<feature type="signal peptide" evidence="2">
    <location>
        <begin position="1"/>
        <end position="20"/>
    </location>
</feature>
<dbReference type="EMBL" id="DRXE01000177">
    <property type="protein sequence ID" value="HHM67993.1"/>
    <property type="molecule type" value="Genomic_DNA"/>
</dbReference>
<proteinExistence type="predicted"/>
<keyword evidence="1" id="KW-0812">Transmembrane</keyword>
<evidence type="ECO:0008006" key="4">
    <source>
        <dbReference type="Google" id="ProtNLM"/>
    </source>
</evidence>
<protein>
    <recommendedName>
        <fullName evidence="4">Bioflim formation protein</fullName>
    </recommendedName>
</protein>
<evidence type="ECO:0000256" key="1">
    <source>
        <dbReference type="SAM" id="Phobius"/>
    </source>
</evidence>
<dbReference type="AlphaFoldDB" id="A0A7C5VJS2"/>
<reference evidence="3" key="1">
    <citation type="journal article" date="2020" name="mSystems">
        <title>Genome- and Community-Level Interaction Insights into Carbon Utilization and Element Cycling Functions of Hydrothermarchaeota in Hydrothermal Sediment.</title>
        <authorList>
            <person name="Zhou Z."/>
            <person name="Liu Y."/>
            <person name="Xu W."/>
            <person name="Pan J."/>
            <person name="Luo Z.H."/>
            <person name="Li M."/>
        </authorList>
    </citation>
    <scope>NUCLEOTIDE SEQUENCE [LARGE SCALE GENOMIC DNA]</scope>
    <source>
        <strain evidence="3">SpSt-1071</strain>
    </source>
</reference>
<sequence>MRFGRLLAVFLVLALGTAVAQSPGYGLYSGFPTYLGLQYQNGNLRFGVGLSGYGFGGDAAMILAKSPLPAGQGIDLAWYYGAGVGVGFWSVYTYTGFYLFPHGLAGVEYRIPGMSFSAYGELNVGLGIGLGDLAGWRGVAPDFAGRAGIIFR</sequence>